<feature type="compositionally biased region" description="Pro residues" evidence="1">
    <location>
        <begin position="72"/>
        <end position="89"/>
    </location>
</feature>
<feature type="compositionally biased region" description="Low complexity" evidence="1">
    <location>
        <begin position="47"/>
        <end position="60"/>
    </location>
</feature>
<dbReference type="Proteomes" id="UP001500621">
    <property type="component" value="Unassembled WGS sequence"/>
</dbReference>
<dbReference type="RefSeq" id="WP_345262774.1">
    <property type="nucleotide sequence ID" value="NZ_BAABIM010000001.1"/>
</dbReference>
<gene>
    <name evidence="2" type="ORF">GCM10023226_07480</name>
</gene>
<proteinExistence type="predicted"/>
<evidence type="ECO:0000313" key="2">
    <source>
        <dbReference type="EMBL" id="GAA4673028.1"/>
    </source>
</evidence>
<keyword evidence="3" id="KW-1185">Reference proteome</keyword>
<evidence type="ECO:0000256" key="1">
    <source>
        <dbReference type="SAM" id="MobiDB-lite"/>
    </source>
</evidence>
<protein>
    <submittedName>
        <fullName evidence="2">Uncharacterized protein</fullName>
    </submittedName>
</protein>
<feature type="region of interest" description="Disordered" evidence="1">
    <location>
        <begin position="32"/>
        <end position="91"/>
    </location>
</feature>
<accession>A0ABP8VUC0</accession>
<reference evidence="3" key="1">
    <citation type="journal article" date="2019" name="Int. J. Syst. Evol. Microbiol.">
        <title>The Global Catalogue of Microorganisms (GCM) 10K type strain sequencing project: providing services to taxonomists for standard genome sequencing and annotation.</title>
        <authorList>
            <consortium name="The Broad Institute Genomics Platform"/>
            <consortium name="The Broad Institute Genome Sequencing Center for Infectious Disease"/>
            <person name="Wu L."/>
            <person name="Ma J."/>
        </authorList>
    </citation>
    <scope>NUCLEOTIDE SEQUENCE [LARGE SCALE GENOMIC DNA]</scope>
    <source>
        <strain evidence="3">JCM 18127</strain>
    </source>
</reference>
<name>A0ABP8VUC0_9ACTN</name>
<evidence type="ECO:0000313" key="3">
    <source>
        <dbReference type="Proteomes" id="UP001500621"/>
    </source>
</evidence>
<comment type="caution">
    <text evidence="2">The sequence shown here is derived from an EMBL/GenBank/DDBJ whole genome shotgun (WGS) entry which is preliminary data.</text>
</comment>
<organism evidence="2 3">
    <name type="scientific">Nocardioides nanhaiensis</name>
    <dbReference type="NCBI Taxonomy" id="1476871"/>
    <lineage>
        <taxon>Bacteria</taxon>
        <taxon>Bacillati</taxon>
        <taxon>Actinomycetota</taxon>
        <taxon>Actinomycetes</taxon>
        <taxon>Propionibacteriales</taxon>
        <taxon>Nocardioidaceae</taxon>
        <taxon>Nocardioides</taxon>
    </lineage>
</organism>
<sequence>MGESGGRATQVVVVVLAALVGAAAVFVVLNPPGAGGSGLSRDTAVESSSPAGSPSGAASPIDEEPLGSEAPVPEPTAPPTSDPLTPLPDVPRTLEVDFTTQDLPRRGWSSISVGEGRTGIARADGALRHGEKVENAPAKGVVETELEAPVQRIGAEIRFAESGFSPSGFVALTISEASVVQALEAEQPLPRSGVRLVAAPGRWALVVVDPSAEAPETLLLTGEFDDANLGRSQSYDVRRQEGTVWVTDPSGATSQITDDRIADWSGAVAGWELIETRGDQTPAAFRGIWAG</sequence>
<dbReference type="EMBL" id="BAABIM010000001">
    <property type="protein sequence ID" value="GAA4673028.1"/>
    <property type="molecule type" value="Genomic_DNA"/>
</dbReference>